<evidence type="ECO:0000313" key="1">
    <source>
        <dbReference type="EMBL" id="KAF5845964.1"/>
    </source>
</evidence>
<dbReference type="Proteomes" id="UP000624244">
    <property type="component" value="Unassembled WGS sequence"/>
</dbReference>
<organism evidence="1 2">
    <name type="scientific">Cochliobolus sativus</name>
    <name type="common">Common root rot and spot blotch fungus</name>
    <name type="synonym">Bipolaris sorokiniana</name>
    <dbReference type="NCBI Taxonomy" id="45130"/>
    <lineage>
        <taxon>Eukaryota</taxon>
        <taxon>Fungi</taxon>
        <taxon>Dikarya</taxon>
        <taxon>Ascomycota</taxon>
        <taxon>Pezizomycotina</taxon>
        <taxon>Dothideomycetes</taxon>
        <taxon>Pleosporomycetidae</taxon>
        <taxon>Pleosporales</taxon>
        <taxon>Pleosporineae</taxon>
        <taxon>Pleosporaceae</taxon>
        <taxon>Bipolaris</taxon>
    </lineage>
</organism>
<accession>A0A8H5ZC63</accession>
<comment type="caution">
    <text evidence="1">The sequence shown here is derived from an EMBL/GenBank/DDBJ whole genome shotgun (WGS) entry which is preliminary data.</text>
</comment>
<sequence>MSEWNVETSSLRPSGWEGNTFATCNVVTLDTKTEKDVTVEGRSSGANSNEAIDVISRVELSDDWLAISLKGCRDARFGKFQLQSFQCYSCCTHKLRINEVRKTTQLLQATQLASCSWKKYRIPGPGFELAMTWDTSQSRLENLHMQDGVLRERTSVPLFDASGGISMCIANSASTPNSAKLRR</sequence>
<evidence type="ECO:0000313" key="2">
    <source>
        <dbReference type="Proteomes" id="UP000624244"/>
    </source>
</evidence>
<proteinExistence type="predicted"/>
<reference evidence="1" key="1">
    <citation type="submission" date="2019-11" db="EMBL/GenBank/DDBJ databases">
        <title>Bipolaris sorokiniana Genome sequencing.</title>
        <authorList>
            <person name="Wang H."/>
        </authorList>
    </citation>
    <scope>NUCLEOTIDE SEQUENCE</scope>
</reference>
<dbReference type="EMBL" id="WNKQ01000017">
    <property type="protein sequence ID" value="KAF5845964.1"/>
    <property type="molecule type" value="Genomic_DNA"/>
</dbReference>
<dbReference type="AlphaFoldDB" id="A0A8H5ZC63"/>
<protein>
    <submittedName>
        <fullName evidence="1">Uncharacterized protein</fullName>
    </submittedName>
</protein>
<gene>
    <name evidence="1" type="ORF">GGP41_008445</name>
</gene>
<name>A0A8H5ZC63_COCSA</name>